<proteinExistence type="predicted"/>
<reference evidence="7" key="1">
    <citation type="submission" date="2016-10" db="EMBL/GenBank/DDBJ databases">
        <authorList>
            <person name="Varghese N."/>
            <person name="Submissions S."/>
        </authorList>
    </citation>
    <scope>NUCLEOTIDE SEQUENCE [LARGE SCALE GENOMIC DNA]</scope>
    <source>
        <strain evidence="7">DSM 18733</strain>
    </source>
</reference>
<dbReference type="RefSeq" id="WP_093327686.1">
    <property type="nucleotide sequence ID" value="NZ_FOAF01000006.1"/>
</dbReference>
<feature type="domain" description="Glycosyl hydrolase family 31 C-terminal" evidence="5">
    <location>
        <begin position="584"/>
        <end position="675"/>
    </location>
</feature>
<dbReference type="Pfam" id="PF21365">
    <property type="entry name" value="Glyco_hydro_31_3rd"/>
    <property type="match status" value="1"/>
</dbReference>
<dbReference type="InterPro" id="IPR017853">
    <property type="entry name" value="GH"/>
</dbReference>
<dbReference type="InterPro" id="IPR050985">
    <property type="entry name" value="Alpha-glycosidase_related"/>
</dbReference>
<dbReference type="AlphaFoldDB" id="A0A1H7UQ58"/>
<keyword evidence="7" id="KW-1185">Reference proteome</keyword>
<dbReference type="OrthoDB" id="176168at2"/>
<evidence type="ECO:0000256" key="2">
    <source>
        <dbReference type="ARBA" id="ARBA00023295"/>
    </source>
</evidence>
<name>A0A1H7UQ58_OLID1</name>
<feature type="chain" id="PRO_5011685837" evidence="4">
    <location>
        <begin position="20"/>
        <end position="759"/>
    </location>
</feature>
<evidence type="ECO:0000256" key="1">
    <source>
        <dbReference type="ARBA" id="ARBA00022801"/>
    </source>
</evidence>
<evidence type="ECO:0000256" key="4">
    <source>
        <dbReference type="SAM" id="SignalP"/>
    </source>
</evidence>
<keyword evidence="4" id="KW-0732">Signal</keyword>
<organism evidence="6 7">
    <name type="scientific">Olivibacter domesticus</name>
    <name type="common">Pseudosphingobacterium domesticum</name>
    <dbReference type="NCBI Taxonomy" id="407022"/>
    <lineage>
        <taxon>Bacteria</taxon>
        <taxon>Pseudomonadati</taxon>
        <taxon>Bacteroidota</taxon>
        <taxon>Sphingobacteriia</taxon>
        <taxon>Sphingobacteriales</taxon>
        <taxon>Sphingobacteriaceae</taxon>
        <taxon>Olivibacter</taxon>
    </lineage>
</organism>
<dbReference type="EMBL" id="FOAF01000006">
    <property type="protein sequence ID" value="SEL99172.1"/>
    <property type="molecule type" value="Genomic_DNA"/>
</dbReference>
<accession>A0A1H7UQ58</accession>
<dbReference type="SUPFAM" id="SSF51011">
    <property type="entry name" value="Glycosyl hydrolase domain"/>
    <property type="match status" value="1"/>
</dbReference>
<protein>
    <submittedName>
        <fullName evidence="6">Glycosyl hydrolases family 31</fullName>
    </submittedName>
</protein>
<evidence type="ECO:0000259" key="5">
    <source>
        <dbReference type="Pfam" id="PF21365"/>
    </source>
</evidence>
<dbReference type="GO" id="GO:0016798">
    <property type="term" value="F:hydrolase activity, acting on glycosyl bonds"/>
    <property type="evidence" value="ECO:0007669"/>
    <property type="project" value="UniProtKB-KW"/>
</dbReference>
<dbReference type="SUPFAM" id="SSF51445">
    <property type="entry name" value="(Trans)glycosidases"/>
    <property type="match status" value="1"/>
</dbReference>
<dbReference type="InterPro" id="IPR013780">
    <property type="entry name" value="Glyco_hydro_b"/>
</dbReference>
<sequence length="759" mass="85564">MKSKGLVFLFYFVCFSVKAANLPDTLFIKRDKYTFFIMPQGLRYGALLNEGQTAAISPHAQAGIRFVKGAESAPLTANATAVLKQGRDLLLLSVENKEGVKAQLSIFLDTNYIALKLIPSVGRDDDDLYVIDFCTAATGPAYGLGDHGGYGDNTAIHHFTDNDFGNRDNGHRFISNFAIFPKNNFAQVLFEKRTKRVAINDKENRLGAVGVKDATIYYFLGSPQVIYASYKQVKVREGYQDVKPKYRFFEVGYEAFGSLGWNTFQHSVQEDIDNYLQRGFKLKWAVIGSGFWKGERRNPNEGSTTSFGIWDDEPQKGRRDGLPSPRYPDVSGFKDFFVKREIDLLLGLRINFKAPQQYNGNFYQANDGFYTLQGMDSSYFVKGVRGEPGTYKVVFPQGNVFLLNSENRQAVDWYVKGVDKWGVKGFKEDLMLLDGAKLNNDAKVDLVNRSLIDKQYLIMARNGAYAVPGHILRLEDTQYGHDQDRPVINGLNYAASGVPAVYLDIVAGKYLTLPLTTDQELYFARNAMLAAISPVMAMGLGPWNITHSHYRNAVKKAADWHTKYAPYLYSAAVSSFEEGFPYAMTPLPIAFPTDTSTYYLAGKEHRQYAWMLGESLLATPLYGNDYATATSRDVYLPEGKWIDYENGTVFSGPCILQDYAFPVDKLPLFIGGKGILVSSQKQEFYAEIYPISEKAFSYNFFFPDGMGKSTINKSVKGIIDENVKVKDLTMNKKIELELKQGNKWWSFKLLPGHRYEIYK</sequence>
<feature type="region of interest" description="Disordered" evidence="3">
    <location>
        <begin position="297"/>
        <end position="326"/>
    </location>
</feature>
<dbReference type="PANTHER" id="PTHR43053:SF4">
    <property type="entry name" value="MYOGENESIS-REGULATING GLYCOSIDASE"/>
    <property type="match status" value="1"/>
</dbReference>
<feature type="signal peptide" evidence="4">
    <location>
        <begin position="1"/>
        <end position="19"/>
    </location>
</feature>
<dbReference type="InterPro" id="IPR048395">
    <property type="entry name" value="Glyco_hydro_31_C"/>
</dbReference>
<dbReference type="PANTHER" id="PTHR43053">
    <property type="entry name" value="GLYCOSIDASE FAMILY 31"/>
    <property type="match status" value="1"/>
</dbReference>
<evidence type="ECO:0000313" key="7">
    <source>
        <dbReference type="Proteomes" id="UP000199421"/>
    </source>
</evidence>
<keyword evidence="1 6" id="KW-0378">Hydrolase</keyword>
<evidence type="ECO:0000313" key="6">
    <source>
        <dbReference type="EMBL" id="SEL99172.1"/>
    </source>
</evidence>
<dbReference type="Gene3D" id="2.60.40.1180">
    <property type="entry name" value="Golgi alpha-mannosidase II"/>
    <property type="match status" value="1"/>
</dbReference>
<evidence type="ECO:0000256" key="3">
    <source>
        <dbReference type="SAM" id="MobiDB-lite"/>
    </source>
</evidence>
<dbReference type="STRING" id="407022.SAMN05661044_03900"/>
<dbReference type="Proteomes" id="UP000199421">
    <property type="component" value="Unassembled WGS sequence"/>
</dbReference>
<keyword evidence="2" id="KW-0326">Glycosidase</keyword>
<dbReference type="Gene3D" id="3.20.20.80">
    <property type="entry name" value="Glycosidases"/>
    <property type="match status" value="1"/>
</dbReference>
<gene>
    <name evidence="6" type="ORF">SAMN05661044_03900</name>
</gene>